<evidence type="ECO:0000313" key="15">
    <source>
        <dbReference type="EMBL" id="KAK7871930.1"/>
    </source>
</evidence>
<keyword evidence="16" id="KW-1185">Reference proteome</keyword>
<evidence type="ECO:0000259" key="14">
    <source>
        <dbReference type="PROSITE" id="PS50939"/>
    </source>
</evidence>
<evidence type="ECO:0000256" key="8">
    <source>
        <dbReference type="ARBA" id="ARBA00022989"/>
    </source>
</evidence>
<feature type="domain" description="Cytochrome b561" evidence="14">
    <location>
        <begin position="35"/>
        <end position="238"/>
    </location>
</feature>
<comment type="cofactor">
    <cofactor evidence="1">
        <name>heme b</name>
        <dbReference type="ChEBI" id="CHEBI:60344"/>
    </cofactor>
</comment>
<feature type="transmembrane region" description="Helical" evidence="13">
    <location>
        <begin position="69"/>
        <end position="91"/>
    </location>
</feature>
<feature type="compositionally biased region" description="Basic and acidic residues" evidence="12">
    <location>
        <begin position="19"/>
        <end position="29"/>
    </location>
</feature>
<feature type="transmembrane region" description="Helical" evidence="13">
    <location>
        <begin position="143"/>
        <end position="168"/>
    </location>
</feature>
<evidence type="ECO:0000256" key="11">
    <source>
        <dbReference type="ARBA" id="ARBA00024225"/>
    </source>
</evidence>
<keyword evidence="5 13" id="KW-0812">Transmembrane</keyword>
<keyword evidence="9" id="KW-0408">Iron</keyword>
<evidence type="ECO:0000256" key="6">
    <source>
        <dbReference type="ARBA" id="ARBA00022723"/>
    </source>
</evidence>
<reference evidence="15 16" key="1">
    <citation type="submission" date="2024-03" db="EMBL/GenBank/DDBJ databases">
        <title>The genome assembly and annotation of the cricket Gryllus longicercus Weissman &amp; Gray.</title>
        <authorList>
            <person name="Szrajer S."/>
            <person name="Gray D."/>
            <person name="Ylla G."/>
        </authorList>
    </citation>
    <scope>NUCLEOTIDE SEQUENCE [LARGE SCALE GENOMIC DNA]</scope>
    <source>
        <strain evidence="15">DAG 2021-001</strain>
        <tissue evidence="15">Whole body minus gut</tissue>
    </source>
</reference>
<dbReference type="Pfam" id="PF03188">
    <property type="entry name" value="Cytochrom_B561"/>
    <property type="match status" value="1"/>
</dbReference>
<keyword evidence="10 13" id="KW-0472">Membrane</keyword>
<feature type="transmembrane region" description="Helical" evidence="13">
    <location>
        <begin position="217"/>
        <end position="235"/>
    </location>
</feature>
<gene>
    <name evidence="15" type="ORF">R5R35_009733</name>
</gene>
<keyword evidence="4" id="KW-0349">Heme</keyword>
<dbReference type="GO" id="GO:0140575">
    <property type="term" value="F:transmembrane monodehydroascorbate reductase activity"/>
    <property type="evidence" value="ECO:0007669"/>
    <property type="project" value="InterPro"/>
</dbReference>
<dbReference type="AlphaFoldDB" id="A0AAN9VV12"/>
<dbReference type="GO" id="GO:0016020">
    <property type="term" value="C:membrane"/>
    <property type="evidence" value="ECO:0007669"/>
    <property type="project" value="UniProtKB-SubCell"/>
</dbReference>
<dbReference type="InterPro" id="IPR045150">
    <property type="entry name" value="CYB561D1/2"/>
</dbReference>
<accession>A0AAN9VV12</accession>
<proteinExistence type="predicted"/>
<comment type="caution">
    <text evidence="15">The sequence shown here is derived from an EMBL/GenBank/DDBJ whole genome shotgun (WGS) entry which is preliminary data.</text>
</comment>
<sequence>MEDVPLSSVTECDGAVRAPPHDNIKDGEAHGTSRVANTMSSASAVICHLILVAFTLYIVILCFNDSYKLFLWHPSLMTIGGFLLMAEAVMAMSQDNPICGRFGRSSRIQIHWILQALAASFIYIGFLVIVINKNLNNKHHFHTWHSIFGLITVIMVGMTSSGGVGALYSVRTKEFIRPALIKLIHNIAGIITYFFGAICMILSMYSDWFTTRESHSNATQVICILLIVLSSVFTLQSAARSAYLKIIQNCSRH</sequence>
<protein>
    <recommendedName>
        <fullName evidence="11">ascorbate ferrireductase (transmembrane)</fullName>
        <ecNumber evidence="11">7.2.1.3</ecNumber>
    </recommendedName>
</protein>
<evidence type="ECO:0000256" key="1">
    <source>
        <dbReference type="ARBA" id="ARBA00001970"/>
    </source>
</evidence>
<evidence type="ECO:0000256" key="12">
    <source>
        <dbReference type="SAM" id="MobiDB-lite"/>
    </source>
</evidence>
<dbReference type="CDD" id="cd08761">
    <property type="entry name" value="Cyt_b561_CYB561D2_like"/>
    <property type="match status" value="1"/>
</dbReference>
<keyword evidence="7" id="KW-0249">Electron transport</keyword>
<dbReference type="SMART" id="SM00665">
    <property type="entry name" value="B561"/>
    <property type="match status" value="1"/>
</dbReference>
<evidence type="ECO:0000256" key="9">
    <source>
        <dbReference type="ARBA" id="ARBA00023004"/>
    </source>
</evidence>
<feature type="transmembrane region" description="Helical" evidence="13">
    <location>
        <begin position="180"/>
        <end position="205"/>
    </location>
</feature>
<evidence type="ECO:0000313" key="16">
    <source>
        <dbReference type="Proteomes" id="UP001378592"/>
    </source>
</evidence>
<dbReference type="EMBL" id="JAZDUA010000032">
    <property type="protein sequence ID" value="KAK7871930.1"/>
    <property type="molecule type" value="Genomic_DNA"/>
</dbReference>
<evidence type="ECO:0000256" key="2">
    <source>
        <dbReference type="ARBA" id="ARBA00004141"/>
    </source>
</evidence>
<dbReference type="InterPro" id="IPR006593">
    <property type="entry name" value="Cyt_b561/ferric_Rdtase_TM"/>
</dbReference>
<keyword evidence="3" id="KW-0813">Transport</keyword>
<evidence type="ECO:0000256" key="7">
    <source>
        <dbReference type="ARBA" id="ARBA00022982"/>
    </source>
</evidence>
<organism evidence="15 16">
    <name type="scientific">Gryllus longicercus</name>
    <dbReference type="NCBI Taxonomy" id="2509291"/>
    <lineage>
        <taxon>Eukaryota</taxon>
        <taxon>Metazoa</taxon>
        <taxon>Ecdysozoa</taxon>
        <taxon>Arthropoda</taxon>
        <taxon>Hexapoda</taxon>
        <taxon>Insecta</taxon>
        <taxon>Pterygota</taxon>
        <taxon>Neoptera</taxon>
        <taxon>Polyneoptera</taxon>
        <taxon>Orthoptera</taxon>
        <taxon>Ensifera</taxon>
        <taxon>Gryllidea</taxon>
        <taxon>Grylloidea</taxon>
        <taxon>Gryllidae</taxon>
        <taxon>Gryllinae</taxon>
        <taxon>Gryllus</taxon>
    </lineage>
</organism>
<dbReference type="PROSITE" id="PS50939">
    <property type="entry name" value="CYTOCHROME_B561"/>
    <property type="match status" value="1"/>
</dbReference>
<evidence type="ECO:0000256" key="13">
    <source>
        <dbReference type="SAM" id="Phobius"/>
    </source>
</evidence>
<evidence type="ECO:0000256" key="3">
    <source>
        <dbReference type="ARBA" id="ARBA00022448"/>
    </source>
</evidence>
<dbReference type="GO" id="GO:0046872">
    <property type="term" value="F:metal ion binding"/>
    <property type="evidence" value="ECO:0007669"/>
    <property type="project" value="UniProtKB-KW"/>
</dbReference>
<feature type="region of interest" description="Disordered" evidence="12">
    <location>
        <begin position="1"/>
        <end position="29"/>
    </location>
</feature>
<comment type="subcellular location">
    <subcellularLocation>
        <location evidence="2">Membrane</location>
        <topology evidence="2">Multi-pass membrane protein</topology>
    </subcellularLocation>
</comment>
<dbReference type="PANTHER" id="PTHR15422">
    <property type="entry name" value="OS05G0565100 PROTEIN"/>
    <property type="match status" value="1"/>
</dbReference>
<evidence type="ECO:0000256" key="5">
    <source>
        <dbReference type="ARBA" id="ARBA00022692"/>
    </source>
</evidence>
<dbReference type="Proteomes" id="UP001378592">
    <property type="component" value="Unassembled WGS sequence"/>
</dbReference>
<feature type="transmembrane region" description="Helical" evidence="13">
    <location>
        <begin position="112"/>
        <end position="131"/>
    </location>
</feature>
<dbReference type="GO" id="GO:0140571">
    <property type="term" value="F:transmembrane ascorbate ferrireductase activity"/>
    <property type="evidence" value="ECO:0007669"/>
    <property type="project" value="UniProtKB-EC"/>
</dbReference>
<evidence type="ECO:0000256" key="4">
    <source>
        <dbReference type="ARBA" id="ARBA00022617"/>
    </source>
</evidence>
<evidence type="ECO:0000256" key="10">
    <source>
        <dbReference type="ARBA" id="ARBA00023136"/>
    </source>
</evidence>
<keyword evidence="6" id="KW-0479">Metal-binding</keyword>
<feature type="transmembrane region" description="Helical" evidence="13">
    <location>
        <begin position="42"/>
        <end position="63"/>
    </location>
</feature>
<dbReference type="EC" id="7.2.1.3" evidence="11"/>
<keyword evidence="8 13" id="KW-1133">Transmembrane helix</keyword>
<dbReference type="PANTHER" id="PTHR15422:SF45">
    <property type="entry name" value="CYTOCHROME B561 DOMAIN-CONTAINING PROTEIN"/>
    <property type="match status" value="1"/>
</dbReference>
<name>A0AAN9VV12_9ORTH</name>
<dbReference type="Gene3D" id="1.20.120.1770">
    <property type="match status" value="1"/>
</dbReference>